<gene>
    <name evidence="1" type="ORF">GBAR_LOCUS30040</name>
</gene>
<dbReference type="Gene3D" id="3.40.50.150">
    <property type="entry name" value="Vaccinia Virus protein VP39"/>
    <property type="match status" value="1"/>
</dbReference>
<dbReference type="AlphaFoldDB" id="A0AA35XJR7"/>
<organism evidence="1 2">
    <name type="scientific">Geodia barretti</name>
    <name type="common">Barrett's horny sponge</name>
    <dbReference type="NCBI Taxonomy" id="519541"/>
    <lineage>
        <taxon>Eukaryota</taxon>
        <taxon>Metazoa</taxon>
        <taxon>Porifera</taxon>
        <taxon>Demospongiae</taxon>
        <taxon>Heteroscleromorpha</taxon>
        <taxon>Tetractinellida</taxon>
        <taxon>Astrophorina</taxon>
        <taxon>Geodiidae</taxon>
        <taxon>Geodia</taxon>
    </lineage>
</organism>
<dbReference type="SUPFAM" id="SSF53335">
    <property type="entry name" value="S-adenosyl-L-methionine-dependent methyltransferases"/>
    <property type="match status" value="1"/>
</dbReference>
<reference evidence="1" key="1">
    <citation type="submission" date="2023-03" db="EMBL/GenBank/DDBJ databases">
        <authorList>
            <person name="Steffen K."/>
            <person name="Cardenas P."/>
        </authorList>
    </citation>
    <scope>NUCLEOTIDE SEQUENCE</scope>
</reference>
<dbReference type="Proteomes" id="UP001174909">
    <property type="component" value="Unassembled WGS sequence"/>
</dbReference>
<sequence length="170" mass="19577">MILDFFAGSGTTAHAILELNKKDNGSLQFILVEQMDYVENVTVPRVEKVMKKENIGDFIYCELMQYNQAYMDKIQSAQSSEALVALWRDIAENAFLNWYVNPEMPEEAISNFIAIGDVEKQKHLLAELLDKNQLYVNLSEIEDATHERFLFQECTLYATRCAQNGTRIPR</sequence>
<proteinExistence type="predicted"/>
<evidence type="ECO:0000313" key="2">
    <source>
        <dbReference type="Proteomes" id="UP001174909"/>
    </source>
</evidence>
<comment type="caution">
    <text evidence="1">The sequence shown here is derived from an EMBL/GenBank/DDBJ whole genome shotgun (WGS) entry which is preliminary data.</text>
</comment>
<protein>
    <submittedName>
        <fullName evidence="1">Type III restriction-modification system HindVIP enzyme mod</fullName>
    </submittedName>
</protein>
<evidence type="ECO:0000313" key="1">
    <source>
        <dbReference type="EMBL" id="CAI8055046.1"/>
    </source>
</evidence>
<keyword evidence="2" id="KW-1185">Reference proteome</keyword>
<accession>A0AA35XJR7</accession>
<name>A0AA35XJR7_GEOBA</name>
<dbReference type="EMBL" id="CASHTH010004237">
    <property type="protein sequence ID" value="CAI8055046.1"/>
    <property type="molecule type" value="Genomic_DNA"/>
</dbReference>
<dbReference type="InterPro" id="IPR029063">
    <property type="entry name" value="SAM-dependent_MTases_sf"/>
</dbReference>